<dbReference type="SUPFAM" id="SSF53448">
    <property type="entry name" value="Nucleotide-diphospho-sugar transferases"/>
    <property type="match status" value="1"/>
</dbReference>
<accession>A0A6N6MEQ2</accession>
<comment type="caution">
    <text evidence="2">The sequence shown here is derived from an EMBL/GenBank/DDBJ whole genome shotgun (WGS) entry which is preliminary data.</text>
</comment>
<proteinExistence type="predicted"/>
<dbReference type="Gene3D" id="3.90.550.10">
    <property type="entry name" value="Spore Coat Polysaccharide Biosynthesis Protein SpsA, Chain A"/>
    <property type="match status" value="1"/>
</dbReference>
<evidence type="ECO:0000313" key="3">
    <source>
        <dbReference type="Proteomes" id="UP000441333"/>
    </source>
</evidence>
<dbReference type="CDD" id="cd00761">
    <property type="entry name" value="Glyco_tranf_GTA_type"/>
    <property type="match status" value="1"/>
</dbReference>
<dbReference type="AlphaFoldDB" id="A0A6N6MEQ2"/>
<feature type="domain" description="Glycosyltransferase 2-like" evidence="1">
    <location>
        <begin position="11"/>
        <end position="138"/>
    </location>
</feature>
<dbReference type="GO" id="GO:0016740">
    <property type="term" value="F:transferase activity"/>
    <property type="evidence" value="ECO:0007669"/>
    <property type="project" value="UniProtKB-KW"/>
</dbReference>
<dbReference type="Proteomes" id="UP000441333">
    <property type="component" value="Unassembled WGS sequence"/>
</dbReference>
<keyword evidence="2" id="KW-0808">Transferase</keyword>
<keyword evidence="3" id="KW-1185">Reference proteome</keyword>
<protein>
    <submittedName>
        <fullName evidence="2">Glycosyltransferase family 2 protein</fullName>
    </submittedName>
</protein>
<gene>
    <name evidence="2" type="ORF">F6U93_07345</name>
</gene>
<dbReference type="InterPro" id="IPR050834">
    <property type="entry name" value="Glycosyltransf_2"/>
</dbReference>
<dbReference type="EMBL" id="WAAT01000039">
    <property type="protein sequence ID" value="KAB1068219.1"/>
    <property type="molecule type" value="Genomic_DNA"/>
</dbReference>
<evidence type="ECO:0000259" key="1">
    <source>
        <dbReference type="Pfam" id="PF00535"/>
    </source>
</evidence>
<dbReference type="Pfam" id="PF00535">
    <property type="entry name" value="Glycos_transf_2"/>
    <property type="match status" value="1"/>
</dbReference>
<reference evidence="2 3" key="1">
    <citation type="submission" date="2019-09" db="EMBL/GenBank/DDBJ databases">
        <authorList>
            <person name="Cao W.R."/>
        </authorList>
    </citation>
    <scope>NUCLEOTIDE SEQUENCE [LARGE SCALE GENOMIC DNA]</scope>
    <source>
        <strain evidence="2 3">B1N29</strain>
    </source>
</reference>
<dbReference type="InterPro" id="IPR001173">
    <property type="entry name" value="Glyco_trans_2-like"/>
</dbReference>
<sequence length="320" mass="36671">MVNMSDAPFFSIIIPLYNKAHHIKSTIESALDQTFEDFEIIVVNDGSTDGSESQVQAISDERITLHTKQNQGVAFARNFGVEKARAERIVFLDADDSWYPTHLEDLKALFLEYPDCGLYCKAYYKKEGKSLNPSKYNNLPTAPNWKGIVKDYFDASIVNCVAWTSAVAMPKAVFNNLNGFDTKITMGAGEDIDLWMRAALKYPVAFHNTPTAIHHLDATNRISHSNTNLRRFINLDQYDAYAKTNKSLKKYLDYNRFAFAIQYKLAKNFEQFEAYRDKIDMSNLNNKQIFLLNSNRLTLVLFSRLKHTLNLLNIRLSAFN</sequence>
<name>A0A6N6MEQ2_9FLAO</name>
<organism evidence="2 3">
    <name type="scientific">Pseudotamlana haliotis</name>
    <dbReference type="NCBI Taxonomy" id="2614804"/>
    <lineage>
        <taxon>Bacteria</taxon>
        <taxon>Pseudomonadati</taxon>
        <taxon>Bacteroidota</taxon>
        <taxon>Flavobacteriia</taxon>
        <taxon>Flavobacteriales</taxon>
        <taxon>Flavobacteriaceae</taxon>
        <taxon>Pseudotamlana</taxon>
    </lineage>
</organism>
<dbReference type="PANTHER" id="PTHR43685">
    <property type="entry name" value="GLYCOSYLTRANSFERASE"/>
    <property type="match status" value="1"/>
</dbReference>
<dbReference type="PANTHER" id="PTHR43685:SF2">
    <property type="entry name" value="GLYCOSYLTRANSFERASE 2-LIKE DOMAIN-CONTAINING PROTEIN"/>
    <property type="match status" value="1"/>
</dbReference>
<dbReference type="InterPro" id="IPR029044">
    <property type="entry name" value="Nucleotide-diphossugar_trans"/>
</dbReference>
<evidence type="ECO:0000313" key="2">
    <source>
        <dbReference type="EMBL" id="KAB1068219.1"/>
    </source>
</evidence>